<dbReference type="RefSeq" id="XP_016606532.1">
    <property type="nucleotide sequence ID" value="XM_016757515.1"/>
</dbReference>
<dbReference type="PROSITE" id="PS00055">
    <property type="entry name" value="RIBOSOMAL_S12"/>
    <property type="match status" value="1"/>
</dbReference>
<dbReference type="eggNOG" id="KOG1750">
    <property type="taxonomic scope" value="Eukaryota"/>
</dbReference>
<comment type="similarity">
    <text evidence="1">Belongs to the universal ribosomal protein uS12 family.</text>
</comment>
<dbReference type="PRINTS" id="PR01034">
    <property type="entry name" value="RIBOSOMALS12"/>
</dbReference>
<dbReference type="InterPro" id="IPR012340">
    <property type="entry name" value="NA-bd_OB-fold"/>
</dbReference>
<dbReference type="EMBL" id="KQ257460">
    <property type="protein sequence ID" value="KNC98492.1"/>
    <property type="molecule type" value="Genomic_DNA"/>
</dbReference>
<dbReference type="GO" id="GO:0015935">
    <property type="term" value="C:small ribosomal subunit"/>
    <property type="evidence" value="ECO:0007669"/>
    <property type="project" value="InterPro"/>
</dbReference>
<dbReference type="GO" id="GO:0006412">
    <property type="term" value="P:translation"/>
    <property type="evidence" value="ECO:0007669"/>
    <property type="project" value="InterPro"/>
</dbReference>
<feature type="compositionally biased region" description="Basic residues" evidence="4">
    <location>
        <begin position="499"/>
        <end position="510"/>
    </location>
</feature>
<dbReference type="Gene3D" id="2.40.50.140">
    <property type="entry name" value="Nucleic acid-binding proteins"/>
    <property type="match status" value="1"/>
</dbReference>
<evidence type="ECO:0000256" key="1">
    <source>
        <dbReference type="ARBA" id="ARBA00005657"/>
    </source>
</evidence>
<dbReference type="HAMAP" id="MF_00403_B">
    <property type="entry name" value="Ribosomal_uS12_B"/>
    <property type="match status" value="1"/>
</dbReference>
<feature type="region of interest" description="Disordered" evidence="4">
    <location>
        <begin position="191"/>
        <end position="226"/>
    </location>
</feature>
<protein>
    <submittedName>
        <fullName evidence="5">Ribosomal protein S12</fullName>
    </submittedName>
</protein>
<dbReference type="GO" id="GO:0003735">
    <property type="term" value="F:structural constituent of ribosome"/>
    <property type="evidence" value="ECO:0007669"/>
    <property type="project" value="InterPro"/>
</dbReference>
<accession>A0A0L0HBA7</accession>
<evidence type="ECO:0000256" key="3">
    <source>
        <dbReference type="ARBA" id="ARBA00023274"/>
    </source>
</evidence>
<feature type="compositionally biased region" description="Polar residues" evidence="4">
    <location>
        <begin position="191"/>
        <end position="208"/>
    </location>
</feature>
<evidence type="ECO:0000256" key="2">
    <source>
        <dbReference type="ARBA" id="ARBA00022980"/>
    </source>
</evidence>
<keyword evidence="6" id="KW-1185">Reference proteome</keyword>
<dbReference type="VEuPathDB" id="FungiDB:SPPG_09356"/>
<dbReference type="FunFam" id="2.40.50.140:FF:000099">
    <property type="entry name" value="Ribosomal protein S12, mitochondrial"/>
    <property type="match status" value="1"/>
</dbReference>
<gene>
    <name evidence="5" type="ORF">SPPG_09356</name>
</gene>
<dbReference type="SUPFAM" id="SSF50249">
    <property type="entry name" value="Nucleic acid-binding proteins"/>
    <property type="match status" value="1"/>
</dbReference>
<dbReference type="Pfam" id="PF00164">
    <property type="entry name" value="Ribosom_S12_S23"/>
    <property type="match status" value="1"/>
</dbReference>
<keyword evidence="2 5" id="KW-0689">Ribosomal protein</keyword>
<name>A0A0L0HBA7_SPIPD</name>
<sequence length="519" mass="56554">MTDVSLSSLSDINSRSACPRCEGFGFAHDSVEKHDKPLKTRCKRCATCKVCDGSGVIVGKLPCSRCKARGFVHSKKDGARSHGTLESLRCMECRDCKDCDGIGVLDIKTLRQQEKRKAAAMQREKQQKLQQQQQLHTPPMSPFLPPPPILWNPLLGPPPPPPPPYMLPHMVTPGAMVGTFLPPPLMTVPASNGYQLPNIPPSGTSQPPETKGRTRPPRTPPRLDEMRTRTKCPRCDGYGFRHDTSGKHDKKKGERCKGCGNCKACQGSGQVSNKKACTSCQMTGFTHPASSDREHDAPQHLRCFFCKDCVVCKGLGVADAATLGWNSRSILPSSIMLSTVRCLASRRHPQILRTLPILARPVPAARPSTLVPLIPKPVLSSNLVPARQMATLNQVISGIRKDRKKKPASPALDGAPQRRGVCLKVFAVKPKKPNSAQRKVCRVRLTTGKVVIAYIPGEGHNLQEHSVVLVRGGRVSDCPGVRYKIVRGALDCQGVVNRTKSRSKYGTKKPKTGDAAGKK</sequence>
<dbReference type="CDD" id="cd03368">
    <property type="entry name" value="Ribosomal_S12"/>
    <property type="match status" value="1"/>
</dbReference>
<dbReference type="OrthoDB" id="361013at2759"/>
<evidence type="ECO:0000256" key="4">
    <source>
        <dbReference type="SAM" id="MobiDB-lite"/>
    </source>
</evidence>
<reference evidence="5 6" key="1">
    <citation type="submission" date="2009-08" db="EMBL/GenBank/DDBJ databases">
        <title>The Genome Sequence of Spizellomyces punctatus strain DAOM BR117.</title>
        <authorList>
            <consortium name="The Broad Institute Genome Sequencing Platform"/>
            <person name="Russ C."/>
            <person name="Cuomo C."/>
            <person name="Shea T."/>
            <person name="Young S.K."/>
            <person name="Zeng Q."/>
            <person name="Koehrsen M."/>
            <person name="Haas B."/>
            <person name="Borodovsky M."/>
            <person name="Guigo R."/>
            <person name="Alvarado L."/>
            <person name="Berlin A."/>
            <person name="Bochicchio J."/>
            <person name="Borenstein D."/>
            <person name="Chapman S."/>
            <person name="Chen Z."/>
            <person name="Engels R."/>
            <person name="Freedman E."/>
            <person name="Gellesch M."/>
            <person name="Goldberg J."/>
            <person name="Griggs A."/>
            <person name="Gujja S."/>
            <person name="Heiman D."/>
            <person name="Hepburn T."/>
            <person name="Howarth C."/>
            <person name="Jen D."/>
            <person name="Larson L."/>
            <person name="Lewis B."/>
            <person name="Mehta T."/>
            <person name="Park D."/>
            <person name="Pearson M."/>
            <person name="Roberts A."/>
            <person name="Saif S."/>
            <person name="Shenoy N."/>
            <person name="Sisk P."/>
            <person name="Stolte C."/>
            <person name="Sykes S."/>
            <person name="Thomson T."/>
            <person name="Walk T."/>
            <person name="White J."/>
            <person name="Yandava C."/>
            <person name="Burger G."/>
            <person name="Gray M.W."/>
            <person name="Holland P.W.H."/>
            <person name="King N."/>
            <person name="Lang F.B.F."/>
            <person name="Roger A.J."/>
            <person name="Ruiz-Trillo I."/>
            <person name="Lander E."/>
            <person name="Nusbaum C."/>
        </authorList>
    </citation>
    <scope>NUCLEOTIDE SEQUENCE [LARGE SCALE GENOMIC DNA]</scope>
    <source>
        <strain evidence="5 6">DAOM BR117</strain>
    </source>
</reference>
<dbReference type="InterPro" id="IPR005679">
    <property type="entry name" value="Ribosomal_uS12_bac"/>
</dbReference>
<dbReference type="InterPro" id="IPR006032">
    <property type="entry name" value="Ribosomal_uS12"/>
</dbReference>
<dbReference type="GeneID" id="27692481"/>
<dbReference type="Proteomes" id="UP000053201">
    <property type="component" value="Unassembled WGS sequence"/>
</dbReference>
<organism evidence="5 6">
    <name type="scientific">Spizellomyces punctatus (strain DAOM BR117)</name>
    <dbReference type="NCBI Taxonomy" id="645134"/>
    <lineage>
        <taxon>Eukaryota</taxon>
        <taxon>Fungi</taxon>
        <taxon>Fungi incertae sedis</taxon>
        <taxon>Chytridiomycota</taxon>
        <taxon>Chytridiomycota incertae sedis</taxon>
        <taxon>Chytridiomycetes</taxon>
        <taxon>Spizellomycetales</taxon>
        <taxon>Spizellomycetaceae</taxon>
        <taxon>Spizellomyces</taxon>
    </lineage>
</organism>
<dbReference type="STRING" id="645134.A0A0L0HBA7"/>
<proteinExistence type="inferred from homology"/>
<dbReference type="AlphaFoldDB" id="A0A0L0HBA7"/>
<evidence type="ECO:0000313" key="5">
    <source>
        <dbReference type="EMBL" id="KNC98492.1"/>
    </source>
</evidence>
<evidence type="ECO:0000313" key="6">
    <source>
        <dbReference type="Proteomes" id="UP000053201"/>
    </source>
</evidence>
<dbReference type="PANTHER" id="PTHR11652">
    <property type="entry name" value="30S RIBOSOMAL PROTEIN S12 FAMILY MEMBER"/>
    <property type="match status" value="1"/>
</dbReference>
<keyword evidence="3" id="KW-0687">Ribonucleoprotein</keyword>
<dbReference type="InParanoid" id="A0A0L0HBA7"/>
<dbReference type="NCBIfam" id="TIGR00981">
    <property type="entry name" value="rpsL_bact"/>
    <property type="match status" value="1"/>
</dbReference>
<feature type="region of interest" description="Disordered" evidence="4">
    <location>
        <begin position="499"/>
        <end position="519"/>
    </location>
</feature>